<organism evidence="1">
    <name type="scientific">Echinostoma caproni</name>
    <dbReference type="NCBI Taxonomy" id="27848"/>
    <lineage>
        <taxon>Eukaryota</taxon>
        <taxon>Metazoa</taxon>
        <taxon>Spiralia</taxon>
        <taxon>Lophotrochozoa</taxon>
        <taxon>Platyhelminthes</taxon>
        <taxon>Trematoda</taxon>
        <taxon>Digenea</taxon>
        <taxon>Plagiorchiida</taxon>
        <taxon>Echinostomata</taxon>
        <taxon>Echinostomatoidea</taxon>
        <taxon>Echinostomatidae</taxon>
        <taxon>Echinostoma</taxon>
    </lineage>
</organism>
<evidence type="ECO:0000313" key="1">
    <source>
        <dbReference type="WBParaSite" id="ECPE_0001630701-mRNA-1"/>
    </source>
</evidence>
<sequence>LRALRELQLACSNRSELELCHTAFTRARLAHLLDGPEELVTAIDPVPNTQAHGGTPGRFNSLGCNTRGTCTVKVNPLMTHLTPSIGPLEFTQELLFEQSWPRIWAHWTTRRLTECEQCALGELSLDVKHLNSSVSRFDASHSSRINTNKLTTSLAASGVGGSPSHFSFLRCGRKAFVLDYLPSLRTLASGEATKQALATKRRFFHYFDRINLHLTTSTRRMLEKPIFPN</sequence>
<reference evidence="1" key="1">
    <citation type="submission" date="2016-06" db="UniProtKB">
        <authorList>
            <consortium name="WormBaseParasite"/>
        </authorList>
    </citation>
    <scope>IDENTIFICATION</scope>
</reference>
<dbReference type="AlphaFoldDB" id="A0A183BAM9"/>
<proteinExistence type="predicted"/>
<accession>A0A183BAM9</accession>
<protein>
    <submittedName>
        <fullName evidence="1">Uncharacterized protein</fullName>
    </submittedName>
</protein>
<dbReference type="WBParaSite" id="ECPE_0001630701-mRNA-1">
    <property type="protein sequence ID" value="ECPE_0001630701-mRNA-1"/>
    <property type="gene ID" value="ECPE_0001630701"/>
</dbReference>
<name>A0A183BAM9_9TREM</name>